<comment type="catalytic activity">
    <reaction evidence="10">
        <text>4-fumarylacetoacetate + H2O = acetoacetate + fumarate + H(+)</text>
        <dbReference type="Rhea" id="RHEA:10244"/>
        <dbReference type="ChEBI" id="CHEBI:13705"/>
        <dbReference type="ChEBI" id="CHEBI:15377"/>
        <dbReference type="ChEBI" id="CHEBI:15378"/>
        <dbReference type="ChEBI" id="CHEBI:18034"/>
        <dbReference type="ChEBI" id="CHEBI:29806"/>
        <dbReference type="EC" id="3.7.1.2"/>
    </reaction>
</comment>
<dbReference type="InterPro" id="IPR015377">
    <property type="entry name" value="Fumarylacetoacetase_N"/>
</dbReference>
<feature type="domain" description="Fumarylacetoacetase-like C-terminal" evidence="12">
    <location>
        <begin position="113"/>
        <end position="412"/>
    </location>
</feature>
<feature type="domain" description="Fumarylacetoacetase N-terminal" evidence="13">
    <location>
        <begin position="13"/>
        <end position="106"/>
    </location>
</feature>
<name>A0ABR4HN91_9EURO</name>
<evidence type="ECO:0000259" key="13">
    <source>
        <dbReference type="Pfam" id="PF09298"/>
    </source>
</evidence>
<keyword evidence="5 10" id="KW-0378">Hydrolase</keyword>
<sequence>MASLNYSHHFSLNNLPYGIASSPTHPQQCATRLHNSAIFLSTLQQCGFFSQVSSLPNSVFANATLNEYAALPKSVHSAVRTHLQSALDSLPQNAKADITTVTMHLPISIPGFTDFSTSLNHVRNAGRAILNDPSPPPGFFHFPIGYAGRASTIVVSGTPITRPTGHFYDRTSAIPKTVTYGPSRALDYEMELGIIIGQPLPRETGVNARDAEEYIFGFVVLNDWSARDIQGLEMTPLGPLNGKSFGTTISPWIVTTDALAPFKAAGPESQVALPDHLQDEKQFNYDIVMSVEIIHPSSSSSSSSSTATTTTPSTKKSASCIAVSPAKELFWSHRQMVSHLTSSGCDLRTGELLGTGTVSGSSEGTFGCLLESTKGGKESVKLVDGSERVFLLDGDVVRMSAVLGGEESGSGVGFGECVGEIRSARV</sequence>
<dbReference type="Proteomes" id="UP001610335">
    <property type="component" value="Unassembled WGS sequence"/>
</dbReference>
<gene>
    <name evidence="14" type="ORF">BDW59DRAFT_177430</name>
</gene>
<proteinExistence type="inferred from homology"/>
<keyword evidence="8 10" id="KW-0828">Tyrosine catabolism</keyword>
<evidence type="ECO:0000313" key="15">
    <source>
        <dbReference type="Proteomes" id="UP001610335"/>
    </source>
</evidence>
<dbReference type="EMBL" id="JBFXLS010000104">
    <property type="protein sequence ID" value="KAL2816192.1"/>
    <property type="molecule type" value="Genomic_DNA"/>
</dbReference>
<dbReference type="Gene3D" id="3.90.850.10">
    <property type="entry name" value="Fumarylacetoacetase-like, C-terminal domain"/>
    <property type="match status" value="1"/>
</dbReference>
<dbReference type="Gene3D" id="2.30.30.230">
    <property type="entry name" value="Fumarylacetoacetase, N-terminal domain"/>
    <property type="match status" value="1"/>
</dbReference>
<dbReference type="PANTHER" id="PTHR43069">
    <property type="entry name" value="FUMARYLACETOACETASE"/>
    <property type="match status" value="1"/>
</dbReference>
<evidence type="ECO:0000256" key="8">
    <source>
        <dbReference type="ARBA" id="ARBA00022878"/>
    </source>
</evidence>
<dbReference type="InterPro" id="IPR011234">
    <property type="entry name" value="Fumarylacetoacetase-like_C"/>
</dbReference>
<keyword evidence="4 10" id="KW-0479">Metal-binding</keyword>
<dbReference type="Pfam" id="PF09298">
    <property type="entry name" value="FAA_hydrolase_N"/>
    <property type="match status" value="1"/>
</dbReference>
<feature type="region of interest" description="Disordered" evidence="11">
    <location>
        <begin position="296"/>
        <end position="317"/>
    </location>
</feature>
<evidence type="ECO:0000256" key="9">
    <source>
        <dbReference type="ARBA" id="ARBA00023232"/>
    </source>
</evidence>
<keyword evidence="7 10" id="KW-0460">Magnesium</keyword>
<comment type="pathway">
    <text evidence="1 10">Amino-acid degradation; L-phenylalanine degradation; acetoacetate and fumarate from L-phenylalanine: step 6/6.</text>
</comment>
<reference evidence="14 15" key="1">
    <citation type="submission" date="2024-07" db="EMBL/GenBank/DDBJ databases">
        <title>Section-level genome sequencing and comparative genomics of Aspergillus sections Usti and Cavernicolus.</title>
        <authorList>
            <consortium name="Lawrence Berkeley National Laboratory"/>
            <person name="Nybo J.L."/>
            <person name="Vesth T.C."/>
            <person name="Theobald S."/>
            <person name="Frisvad J.C."/>
            <person name="Larsen T.O."/>
            <person name="Kjaerboelling I."/>
            <person name="Rothschild-Mancinelli K."/>
            <person name="Lyhne E.K."/>
            <person name="Kogle M.E."/>
            <person name="Barry K."/>
            <person name="Clum A."/>
            <person name="Na H."/>
            <person name="Ledsgaard L."/>
            <person name="Lin J."/>
            <person name="Lipzen A."/>
            <person name="Kuo A."/>
            <person name="Riley R."/>
            <person name="Mondo S."/>
            <person name="LaButti K."/>
            <person name="Haridas S."/>
            <person name="Pangalinan J."/>
            <person name="Salamov A.A."/>
            <person name="Simmons B.A."/>
            <person name="Magnuson J.K."/>
            <person name="Chen J."/>
            <person name="Drula E."/>
            <person name="Henrissat B."/>
            <person name="Wiebenga A."/>
            <person name="Lubbers R.J."/>
            <person name="Gomes A.C."/>
            <person name="Makela M.R."/>
            <person name="Stajich J."/>
            <person name="Grigoriev I.V."/>
            <person name="Mortensen U.H."/>
            <person name="De vries R.P."/>
            <person name="Baker S.E."/>
            <person name="Andersen M.R."/>
        </authorList>
    </citation>
    <scope>NUCLEOTIDE SEQUENCE [LARGE SCALE GENOMIC DNA]</scope>
    <source>
        <strain evidence="14 15">CBS 600.67</strain>
    </source>
</reference>
<dbReference type="PANTHER" id="PTHR43069:SF5">
    <property type="entry name" value="FUMARYLACETOACETASE"/>
    <property type="match status" value="1"/>
</dbReference>
<evidence type="ECO:0000256" key="6">
    <source>
        <dbReference type="ARBA" id="ARBA00022837"/>
    </source>
</evidence>
<dbReference type="SUPFAM" id="SSF56529">
    <property type="entry name" value="FAH"/>
    <property type="match status" value="1"/>
</dbReference>
<keyword evidence="6 10" id="KW-0106">Calcium</keyword>
<evidence type="ECO:0000256" key="10">
    <source>
        <dbReference type="RuleBase" id="RU366008"/>
    </source>
</evidence>
<keyword evidence="15" id="KW-1185">Reference proteome</keyword>
<evidence type="ECO:0000313" key="14">
    <source>
        <dbReference type="EMBL" id="KAL2816192.1"/>
    </source>
</evidence>
<accession>A0ABR4HN91</accession>
<evidence type="ECO:0000256" key="2">
    <source>
        <dbReference type="ARBA" id="ARBA00010211"/>
    </source>
</evidence>
<comment type="cofactor">
    <cofactor evidence="10">
        <name>Mg(2+)</name>
        <dbReference type="ChEBI" id="CHEBI:18420"/>
    </cofactor>
    <cofactor evidence="10">
        <name>Ca(2+)</name>
        <dbReference type="ChEBI" id="CHEBI:29108"/>
    </cofactor>
</comment>
<evidence type="ECO:0000256" key="7">
    <source>
        <dbReference type="ARBA" id="ARBA00022842"/>
    </source>
</evidence>
<evidence type="ECO:0000256" key="4">
    <source>
        <dbReference type="ARBA" id="ARBA00022723"/>
    </source>
</evidence>
<dbReference type="EC" id="3.7.1.2" evidence="3 10"/>
<evidence type="ECO:0000256" key="5">
    <source>
        <dbReference type="ARBA" id="ARBA00022801"/>
    </source>
</evidence>
<evidence type="ECO:0000256" key="3">
    <source>
        <dbReference type="ARBA" id="ARBA00012094"/>
    </source>
</evidence>
<comment type="similarity">
    <text evidence="2 10">Belongs to the FAH family.</text>
</comment>
<dbReference type="InterPro" id="IPR036462">
    <property type="entry name" value="Fumarylacetoacetase_N_sf"/>
</dbReference>
<evidence type="ECO:0000256" key="11">
    <source>
        <dbReference type="SAM" id="MobiDB-lite"/>
    </source>
</evidence>
<organism evidence="14 15">
    <name type="scientific">Aspergillus cavernicola</name>
    <dbReference type="NCBI Taxonomy" id="176166"/>
    <lineage>
        <taxon>Eukaryota</taxon>
        <taxon>Fungi</taxon>
        <taxon>Dikarya</taxon>
        <taxon>Ascomycota</taxon>
        <taxon>Pezizomycotina</taxon>
        <taxon>Eurotiomycetes</taxon>
        <taxon>Eurotiomycetidae</taxon>
        <taxon>Eurotiales</taxon>
        <taxon>Aspergillaceae</taxon>
        <taxon>Aspergillus</taxon>
        <taxon>Aspergillus subgen. Nidulantes</taxon>
    </lineage>
</organism>
<keyword evidence="9 10" id="KW-0585">Phenylalanine catabolism</keyword>
<dbReference type="InterPro" id="IPR005959">
    <property type="entry name" value="Fumarylacetoacetase"/>
</dbReference>
<dbReference type="Pfam" id="PF01557">
    <property type="entry name" value="FAA_hydrolase"/>
    <property type="match status" value="1"/>
</dbReference>
<dbReference type="SUPFAM" id="SSF63433">
    <property type="entry name" value="Fumarylacetoacetate hydrolase, FAH, N-terminal domain"/>
    <property type="match status" value="1"/>
</dbReference>
<dbReference type="InterPro" id="IPR036663">
    <property type="entry name" value="Fumarylacetoacetase_C_sf"/>
</dbReference>
<evidence type="ECO:0000256" key="1">
    <source>
        <dbReference type="ARBA" id="ARBA00004782"/>
    </source>
</evidence>
<evidence type="ECO:0000259" key="12">
    <source>
        <dbReference type="Pfam" id="PF01557"/>
    </source>
</evidence>
<protein>
    <recommendedName>
        <fullName evidence="3 10">Fumarylacetoacetase</fullName>
        <ecNumber evidence="3 10">3.7.1.2</ecNumber>
    </recommendedName>
    <alternativeName>
        <fullName evidence="10">Fumarylacetoacetate hydrolase</fullName>
    </alternativeName>
</protein>
<comment type="caution">
    <text evidence="14">The sequence shown here is derived from an EMBL/GenBank/DDBJ whole genome shotgun (WGS) entry which is preliminary data.</text>
</comment>